<dbReference type="KEGG" id="xyl:ET495_09680"/>
<dbReference type="EMBL" id="CP035495">
    <property type="protein sequence ID" value="QAY63477.1"/>
    <property type="molecule type" value="Genomic_DNA"/>
</dbReference>
<dbReference type="InterPro" id="IPR032466">
    <property type="entry name" value="Metal_Hydrolase"/>
</dbReference>
<comment type="similarity">
    <text evidence="1">Belongs to the metallo-dependent hydrolases superfamily.</text>
</comment>
<evidence type="ECO:0000259" key="2">
    <source>
        <dbReference type="Pfam" id="PF04909"/>
    </source>
</evidence>
<dbReference type="Gene3D" id="3.20.20.140">
    <property type="entry name" value="Metal-dependent hydrolases"/>
    <property type="match status" value="1"/>
</dbReference>
<sequence length="281" mass="29207">MILDSHLHLWDRSASAYAWIPPGPLDRTFTVGEARAELTAAGVDAAVLVQAEDSTADTRAMLAAADDPVGGGVVAGVVGWVRLDDPPTAAAQLAAYGERLCGVRHLVHDDPRDFLALPSVRASLRLVAEAGLAFDVPDAWPRHLGAVAALADAVPGLTVVVDHLGKPPRGTGAMAEWERALREVAARPGTVAKVSGLQQAGQPFTAAALRPVWDVALDVFGPARLLYGGDWPMTVPDGGYGPHWAVVRGLVAELAPDERAQVLAGAAVRAYGLDAGPGEGR</sequence>
<evidence type="ECO:0000313" key="3">
    <source>
        <dbReference type="EMBL" id="QAY63477.1"/>
    </source>
</evidence>
<protein>
    <submittedName>
        <fullName evidence="3">Hydrolase</fullName>
    </submittedName>
</protein>
<dbReference type="OrthoDB" id="5450317at2"/>
<dbReference type="Proteomes" id="UP000291758">
    <property type="component" value="Chromosome"/>
</dbReference>
<dbReference type="PANTHER" id="PTHR43569">
    <property type="entry name" value="AMIDOHYDROLASE"/>
    <property type="match status" value="1"/>
</dbReference>
<dbReference type="InterPro" id="IPR052350">
    <property type="entry name" value="Metallo-dep_Lactonases"/>
</dbReference>
<dbReference type="RefSeq" id="WP_129204577.1">
    <property type="nucleotide sequence ID" value="NZ_CP035495.1"/>
</dbReference>
<dbReference type="PANTHER" id="PTHR43569:SF2">
    <property type="entry name" value="AMIDOHYDROLASE-RELATED DOMAIN-CONTAINING PROTEIN"/>
    <property type="match status" value="1"/>
</dbReference>
<dbReference type="AlphaFoldDB" id="A0A4P6ESU6"/>
<accession>A0A4P6ESU6</accession>
<organism evidence="3 4">
    <name type="scientific">Xylanimonas allomyrinae</name>
    <dbReference type="NCBI Taxonomy" id="2509459"/>
    <lineage>
        <taxon>Bacteria</taxon>
        <taxon>Bacillati</taxon>
        <taxon>Actinomycetota</taxon>
        <taxon>Actinomycetes</taxon>
        <taxon>Micrococcales</taxon>
        <taxon>Promicromonosporaceae</taxon>
        <taxon>Xylanimonas</taxon>
    </lineage>
</organism>
<dbReference type="SUPFAM" id="SSF51556">
    <property type="entry name" value="Metallo-dependent hydrolases"/>
    <property type="match status" value="1"/>
</dbReference>
<gene>
    <name evidence="3" type="ORF">ET495_09680</name>
</gene>
<name>A0A4P6ESU6_9MICO</name>
<dbReference type="InterPro" id="IPR006680">
    <property type="entry name" value="Amidohydro-rel"/>
</dbReference>
<feature type="domain" description="Amidohydrolase-related" evidence="2">
    <location>
        <begin position="4"/>
        <end position="273"/>
    </location>
</feature>
<evidence type="ECO:0000256" key="1">
    <source>
        <dbReference type="ARBA" id="ARBA00038310"/>
    </source>
</evidence>
<dbReference type="GO" id="GO:0016787">
    <property type="term" value="F:hydrolase activity"/>
    <property type="evidence" value="ECO:0007669"/>
    <property type="project" value="UniProtKB-KW"/>
</dbReference>
<reference evidence="3 4" key="1">
    <citation type="submission" date="2019-01" db="EMBL/GenBank/DDBJ databases">
        <title>Genome sequencing of strain 2JSPR-7.</title>
        <authorList>
            <person name="Heo J."/>
            <person name="Kim S.-J."/>
            <person name="Kim J.-S."/>
            <person name="Hong S.-B."/>
            <person name="Kwon S.-W."/>
        </authorList>
    </citation>
    <scope>NUCLEOTIDE SEQUENCE [LARGE SCALE GENOMIC DNA]</scope>
    <source>
        <strain evidence="3 4">2JSPR-7</strain>
    </source>
</reference>
<evidence type="ECO:0000313" key="4">
    <source>
        <dbReference type="Proteomes" id="UP000291758"/>
    </source>
</evidence>
<keyword evidence="3" id="KW-0378">Hydrolase</keyword>
<proteinExistence type="inferred from homology"/>
<dbReference type="Pfam" id="PF04909">
    <property type="entry name" value="Amidohydro_2"/>
    <property type="match status" value="1"/>
</dbReference>
<keyword evidence="4" id="KW-1185">Reference proteome</keyword>